<evidence type="ECO:0000313" key="3">
    <source>
        <dbReference type="Proteomes" id="UP001199469"/>
    </source>
</evidence>
<dbReference type="EMBL" id="JAJNDB010000006">
    <property type="protein sequence ID" value="MCD2196856.1"/>
    <property type="molecule type" value="Genomic_DNA"/>
</dbReference>
<name>A0ABS8PHK8_9PSEU</name>
<organism evidence="2 3">
    <name type="scientific">Actinomycetospora endophytica</name>
    <dbReference type="NCBI Taxonomy" id="2291215"/>
    <lineage>
        <taxon>Bacteria</taxon>
        <taxon>Bacillati</taxon>
        <taxon>Actinomycetota</taxon>
        <taxon>Actinomycetes</taxon>
        <taxon>Pseudonocardiales</taxon>
        <taxon>Pseudonocardiaceae</taxon>
        <taxon>Actinomycetospora</taxon>
    </lineage>
</organism>
<comment type="caution">
    <text evidence="2">The sequence shown here is derived from an EMBL/GenBank/DDBJ whole genome shotgun (WGS) entry which is preliminary data.</text>
</comment>
<evidence type="ECO:0000313" key="2">
    <source>
        <dbReference type="EMBL" id="MCD2196856.1"/>
    </source>
</evidence>
<keyword evidence="1" id="KW-0812">Transmembrane</keyword>
<keyword evidence="1" id="KW-0472">Membrane</keyword>
<reference evidence="2 3" key="1">
    <citation type="submission" date="2021-11" db="EMBL/GenBank/DDBJ databases">
        <title>Draft genome sequence of Actinomycetospora sp. SF1 isolated from the rhizosphere soil.</title>
        <authorList>
            <person name="Duangmal K."/>
            <person name="Chantavorakit T."/>
        </authorList>
    </citation>
    <scope>NUCLEOTIDE SEQUENCE [LARGE SCALE GENOMIC DNA]</scope>
    <source>
        <strain evidence="2 3">TBRC 5722</strain>
    </source>
</reference>
<accession>A0ABS8PHK8</accession>
<keyword evidence="1" id="KW-1133">Transmembrane helix</keyword>
<proteinExistence type="predicted"/>
<feature type="transmembrane region" description="Helical" evidence="1">
    <location>
        <begin position="21"/>
        <end position="39"/>
    </location>
</feature>
<feature type="transmembrane region" description="Helical" evidence="1">
    <location>
        <begin position="45"/>
        <end position="69"/>
    </location>
</feature>
<dbReference type="RefSeq" id="WP_230738724.1">
    <property type="nucleotide sequence ID" value="NZ_JAJNDB010000006.1"/>
</dbReference>
<protein>
    <submittedName>
        <fullName evidence="2">Uncharacterized protein</fullName>
    </submittedName>
</protein>
<evidence type="ECO:0000256" key="1">
    <source>
        <dbReference type="SAM" id="Phobius"/>
    </source>
</evidence>
<sequence>MDDFLGPGARNERVRPEERRRYQFGLGFNVVAGIIWLVMYIATGAWYFAVLLAVCAVIAGLSGWALMALRSGSGG</sequence>
<gene>
    <name evidence="2" type="ORF">LQ327_26140</name>
</gene>
<dbReference type="Proteomes" id="UP001199469">
    <property type="component" value="Unassembled WGS sequence"/>
</dbReference>
<keyword evidence="3" id="KW-1185">Reference proteome</keyword>